<gene>
    <name evidence="1" type="ORF">RM780_21675</name>
</gene>
<dbReference type="EMBL" id="JAVREN010000040">
    <property type="protein sequence ID" value="MDT0309547.1"/>
    <property type="molecule type" value="Genomic_DNA"/>
</dbReference>
<evidence type="ECO:0000313" key="2">
    <source>
        <dbReference type="Proteomes" id="UP001183388"/>
    </source>
</evidence>
<protein>
    <submittedName>
        <fullName evidence="1">Uncharacterized protein</fullName>
    </submittedName>
</protein>
<keyword evidence="2" id="KW-1185">Reference proteome</keyword>
<accession>A0ABU2LE38</accession>
<reference evidence="2" key="1">
    <citation type="submission" date="2023-07" db="EMBL/GenBank/DDBJ databases">
        <title>30 novel species of actinomycetes from the DSMZ collection.</title>
        <authorList>
            <person name="Nouioui I."/>
        </authorList>
    </citation>
    <scope>NUCLEOTIDE SEQUENCE [LARGE SCALE GENOMIC DNA]</scope>
    <source>
        <strain evidence="2">DSM 44917</strain>
    </source>
</reference>
<name>A0ABU2LE38_9ACTN</name>
<proteinExistence type="predicted"/>
<comment type="caution">
    <text evidence="1">The sequence shown here is derived from an EMBL/GenBank/DDBJ whole genome shotgun (WGS) entry which is preliminary data.</text>
</comment>
<sequence>MDAQHAPAVAGPCLHLQLVTTPAGQECGECRVLVYPADAIAGGPPPGAPGGEAAPGGG</sequence>
<organism evidence="1 2">
    <name type="scientific">Streptomyces boetiae</name>
    <dbReference type="NCBI Taxonomy" id="3075541"/>
    <lineage>
        <taxon>Bacteria</taxon>
        <taxon>Bacillati</taxon>
        <taxon>Actinomycetota</taxon>
        <taxon>Actinomycetes</taxon>
        <taxon>Kitasatosporales</taxon>
        <taxon>Streptomycetaceae</taxon>
        <taxon>Streptomyces</taxon>
    </lineage>
</organism>
<evidence type="ECO:0000313" key="1">
    <source>
        <dbReference type="EMBL" id="MDT0309547.1"/>
    </source>
</evidence>
<dbReference type="Proteomes" id="UP001183388">
    <property type="component" value="Unassembled WGS sequence"/>
</dbReference>
<dbReference type="RefSeq" id="WP_311632511.1">
    <property type="nucleotide sequence ID" value="NZ_JAVREN010000040.1"/>
</dbReference>